<protein>
    <submittedName>
        <fullName evidence="1">Uncharacterized protein</fullName>
    </submittedName>
</protein>
<accession>A0A662ZBV2</accession>
<dbReference type="RefSeq" id="WP_074841505.1">
    <property type="nucleotide sequence ID" value="NZ_CP047056.1"/>
</dbReference>
<organism evidence="1 2">
    <name type="scientific">Succinivibrio dextrinosolvens</name>
    <dbReference type="NCBI Taxonomy" id="83771"/>
    <lineage>
        <taxon>Bacteria</taxon>
        <taxon>Pseudomonadati</taxon>
        <taxon>Pseudomonadota</taxon>
        <taxon>Gammaproteobacteria</taxon>
        <taxon>Aeromonadales</taxon>
        <taxon>Succinivibrionaceae</taxon>
        <taxon>Succinivibrio</taxon>
    </lineage>
</organism>
<dbReference type="EMBL" id="FOSF01000063">
    <property type="protein sequence ID" value="SFK37533.1"/>
    <property type="molecule type" value="Genomic_DNA"/>
</dbReference>
<evidence type="ECO:0000313" key="2">
    <source>
        <dbReference type="Proteomes" id="UP000243374"/>
    </source>
</evidence>
<sequence length="807" mass="90817">MTVTINNIDANKSYYLSSDGSIKEAGFGQKFKCFFNIGNARSKVSNLVLVVKHNLLLSSNLVRDENLDNKLQTLDLKSNLKGSDIQEVIKDFKAVNGEKLNKSKAKRITNNLVSKTIESLVKDGKVDSRATMALEIFLLNSLKSLSKKTLPMKQSGKNQIFDENKFSAEIKSKLFETTNLIKHVALNKVAGGKLSNFYIDYMGSRLYDSEGNRTAFKANELKDLEAAKKEYICSKLKSAQIDVNSEKTQKAVELLINKTKDNHALTDLAIYNSFACLINGQNQLRSLEQIEENIEGIKSNFREFDAVGDELHGMRKTGLRLMNFLEGKNYFPEGYITNLINMAKHVDLTPFKNLNAKSSIADLHKAMFNLNNAMSEAMLKAGSDEDFKNIQNDRNHFMATKDLFQTAVLLRLSPNERENVKKGLENVNFAKLQAIYSAYHNDKTLFSSLNRNESKLAATLIDDLSDSSSIFTRNLATLYGKESLNILEYEEQIEYDEDSFGVIESDLTNKAKEYASQRINEFVNSHFSGNLAEPVKTLVKNKLMSDTYSNLGNDEYAGDIAFNKAVNKEVSVMMNWKIMSGAKQLNNGDFADAVCYKDINRLINVSLPDNKKLTNNFETACDEIARFVLSDDSVEYKKLDKESFNKTNLVLSMLSQETSKALSGGISVALDLDGKEDTLVLFGDRDKSINSFEFSLEKSEGKIILKLDSNISAPNIYVKGEQLQCDHNKTHFHETLTYSISEQELSRLAKVDLSEFDDTEMKHAFDGRENYRGENQKNKMSKIDNLIRPEFKVASSTKVSISGVIEK</sequence>
<keyword evidence="2" id="KW-1185">Reference proteome</keyword>
<dbReference type="Proteomes" id="UP000243374">
    <property type="component" value="Unassembled WGS sequence"/>
</dbReference>
<gene>
    <name evidence="1" type="ORF">SAMN04487865_10636</name>
</gene>
<dbReference type="OrthoDB" id="7055147at2"/>
<evidence type="ECO:0000313" key="1">
    <source>
        <dbReference type="EMBL" id="SFK37533.1"/>
    </source>
</evidence>
<name>A0A662ZBV2_9GAMM</name>
<reference evidence="1 2" key="1">
    <citation type="submission" date="2016-10" db="EMBL/GenBank/DDBJ databases">
        <authorList>
            <person name="Varghese N."/>
            <person name="Submissions S."/>
        </authorList>
    </citation>
    <scope>NUCLEOTIDE SEQUENCE [LARGE SCALE GENOMIC DNA]</scope>
    <source>
        <strain evidence="1 2">22B</strain>
    </source>
</reference>
<proteinExistence type="predicted"/>
<dbReference type="AlphaFoldDB" id="A0A662ZBV2"/>